<organism evidence="3 4">
    <name type="scientific">Neohortaea acidophila</name>
    <dbReference type="NCBI Taxonomy" id="245834"/>
    <lineage>
        <taxon>Eukaryota</taxon>
        <taxon>Fungi</taxon>
        <taxon>Dikarya</taxon>
        <taxon>Ascomycota</taxon>
        <taxon>Pezizomycotina</taxon>
        <taxon>Dothideomycetes</taxon>
        <taxon>Dothideomycetidae</taxon>
        <taxon>Mycosphaerellales</taxon>
        <taxon>Teratosphaeriaceae</taxon>
        <taxon>Neohortaea</taxon>
    </lineage>
</organism>
<evidence type="ECO:0000256" key="1">
    <source>
        <dbReference type="SAM" id="Coils"/>
    </source>
</evidence>
<reference evidence="3" key="1">
    <citation type="journal article" date="2020" name="Stud. Mycol.">
        <title>101 Dothideomycetes genomes: a test case for predicting lifestyles and emergence of pathogens.</title>
        <authorList>
            <person name="Haridas S."/>
            <person name="Albert R."/>
            <person name="Binder M."/>
            <person name="Bloem J."/>
            <person name="Labutti K."/>
            <person name="Salamov A."/>
            <person name="Andreopoulos B."/>
            <person name="Baker S."/>
            <person name="Barry K."/>
            <person name="Bills G."/>
            <person name="Bluhm B."/>
            <person name="Cannon C."/>
            <person name="Castanera R."/>
            <person name="Culley D."/>
            <person name="Daum C."/>
            <person name="Ezra D."/>
            <person name="Gonzalez J."/>
            <person name="Henrissat B."/>
            <person name="Kuo A."/>
            <person name="Liang C."/>
            <person name="Lipzen A."/>
            <person name="Lutzoni F."/>
            <person name="Magnuson J."/>
            <person name="Mondo S."/>
            <person name="Nolan M."/>
            <person name="Ohm R."/>
            <person name="Pangilinan J."/>
            <person name="Park H.-J."/>
            <person name="Ramirez L."/>
            <person name="Alfaro M."/>
            <person name="Sun H."/>
            <person name="Tritt A."/>
            <person name="Yoshinaga Y."/>
            <person name="Zwiers L.-H."/>
            <person name="Turgeon B."/>
            <person name="Goodwin S."/>
            <person name="Spatafora J."/>
            <person name="Crous P."/>
            <person name="Grigoriev I."/>
        </authorList>
    </citation>
    <scope>NUCLEOTIDE SEQUENCE</scope>
    <source>
        <strain evidence="3">CBS 113389</strain>
    </source>
</reference>
<accession>A0A6A6PTX7</accession>
<dbReference type="AlphaFoldDB" id="A0A6A6PTX7"/>
<dbReference type="EMBL" id="MU001635">
    <property type="protein sequence ID" value="KAF2483569.1"/>
    <property type="molecule type" value="Genomic_DNA"/>
</dbReference>
<dbReference type="RefSeq" id="XP_033590139.1">
    <property type="nucleotide sequence ID" value="XM_033733624.1"/>
</dbReference>
<evidence type="ECO:0000313" key="4">
    <source>
        <dbReference type="Proteomes" id="UP000799767"/>
    </source>
</evidence>
<name>A0A6A6PTX7_9PEZI</name>
<gene>
    <name evidence="3" type="ORF">BDY17DRAFT_297636</name>
</gene>
<proteinExistence type="predicted"/>
<evidence type="ECO:0000313" key="3">
    <source>
        <dbReference type="EMBL" id="KAF2483569.1"/>
    </source>
</evidence>
<evidence type="ECO:0000256" key="2">
    <source>
        <dbReference type="SAM" id="MobiDB-lite"/>
    </source>
</evidence>
<dbReference type="GeneID" id="54474626"/>
<keyword evidence="1" id="KW-0175">Coiled coil</keyword>
<dbReference type="Proteomes" id="UP000799767">
    <property type="component" value="Unassembled WGS sequence"/>
</dbReference>
<keyword evidence="4" id="KW-1185">Reference proteome</keyword>
<sequence length="249" mass="28186">MASISDESGVDLIQPMKDIKAHLEEKKKENANKLQVLKVKTEELQRENKEIESVLREFDVLPWSVEESCRMDGGADGINLMVESISKLFQHGPDDVLRDGCDLMRSLQHMVRNTIGQSVEHKKAILDGLLHYSKKELKAHEPQSPARTSLLATINALLAVRDKFDYPPLNMNTSKPCEGAKETLQQLNSVTFLGKTFVEKHRVNLIIQAEEENSPEMNPGMSDRQRQEYEDNIQAQINQPPMRSVPSAQ</sequence>
<feature type="region of interest" description="Disordered" evidence="2">
    <location>
        <begin position="209"/>
        <end position="249"/>
    </location>
</feature>
<feature type="coiled-coil region" evidence="1">
    <location>
        <begin position="20"/>
        <end position="57"/>
    </location>
</feature>
<protein>
    <submittedName>
        <fullName evidence="3">Uncharacterized protein</fullName>
    </submittedName>
</protein>
<feature type="compositionally biased region" description="Polar residues" evidence="2">
    <location>
        <begin position="233"/>
        <end position="249"/>
    </location>
</feature>